<dbReference type="PANTHER" id="PTHR34860">
    <property type="entry name" value="REPRESSOR-LIKE PROTEIN SSO7C3"/>
    <property type="match status" value="1"/>
</dbReference>
<dbReference type="InterPro" id="IPR037914">
    <property type="entry name" value="SpoVT-AbrB_sf"/>
</dbReference>
<accession>A0A653A048</accession>
<reference evidence="2" key="1">
    <citation type="submission" date="2018-07" db="EMBL/GenBank/DDBJ databases">
        <authorList>
            <consortium name="Genoscope - CEA"/>
            <person name="William W."/>
        </authorList>
    </citation>
    <scope>NUCLEOTIDE SEQUENCE</scope>
    <source>
        <strain evidence="2">IK1</strain>
    </source>
</reference>
<evidence type="ECO:0000259" key="1">
    <source>
        <dbReference type="SMART" id="SM00966"/>
    </source>
</evidence>
<dbReference type="NCBIfam" id="TIGR01439">
    <property type="entry name" value="lp_hng_hel_AbrB"/>
    <property type="match status" value="1"/>
</dbReference>
<dbReference type="SMART" id="SM00966">
    <property type="entry name" value="SpoVT_AbrB"/>
    <property type="match status" value="1"/>
</dbReference>
<dbReference type="Pfam" id="PF04014">
    <property type="entry name" value="MazE_antitoxin"/>
    <property type="match status" value="1"/>
</dbReference>
<gene>
    <name evidence="2" type="ORF">TRIP_B10144</name>
</gene>
<name>A0A653A048_UNCDX</name>
<protein>
    <submittedName>
        <fullName evidence="2">Transcriptional regulator, AbrB family</fullName>
    </submittedName>
</protein>
<dbReference type="InterPro" id="IPR007159">
    <property type="entry name" value="SpoVT-AbrB_dom"/>
</dbReference>
<proteinExistence type="predicted"/>
<dbReference type="SUPFAM" id="SSF89447">
    <property type="entry name" value="AbrB/MazE/MraZ-like"/>
    <property type="match status" value="1"/>
</dbReference>
<dbReference type="Gene3D" id="2.10.260.10">
    <property type="match status" value="1"/>
</dbReference>
<dbReference type="InterPro" id="IPR052975">
    <property type="entry name" value="Repressor-like_regulatory"/>
</dbReference>
<dbReference type="GO" id="GO:0003677">
    <property type="term" value="F:DNA binding"/>
    <property type="evidence" value="ECO:0007669"/>
    <property type="project" value="InterPro"/>
</dbReference>
<feature type="domain" description="SpoVT-AbrB" evidence="1">
    <location>
        <begin position="18"/>
        <end position="63"/>
    </location>
</feature>
<dbReference type="PANTHER" id="PTHR34860:SF6">
    <property type="entry name" value="REPRESSOR-LIKE PROTEIN SSO7C3"/>
    <property type="match status" value="1"/>
</dbReference>
<organism evidence="2">
    <name type="scientific">Uncultured Desulfatiglans sp</name>
    <dbReference type="NCBI Taxonomy" id="1748965"/>
    <lineage>
        <taxon>Bacteria</taxon>
        <taxon>Pseudomonadati</taxon>
        <taxon>Thermodesulfobacteriota</taxon>
        <taxon>Desulfobacteria</taxon>
        <taxon>Desulfatiglandales</taxon>
        <taxon>Desulfatiglandaceae</taxon>
        <taxon>Desulfatiglans</taxon>
        <taxon>environmental samples</taxon>
    </lineage>
</organism>
<evidence type="ECO:0000313" key="2">
    <source>
        <dbReference type="EMBL" id="VBB41416.1"/>
    </source>
</evidence>
<sequence length="114" mass="12674">MLMKNRLNIQEKEAMPLVKVIRNGQITIPKEFRNSLKIKDGDLLEIERSGFGFFVKPKVVLDKDEAMEKFMNGVAQIREKMKGADPEEVDAAIADAVRAAKAATAKKRKASADA</sequence>
<dbReference type="EMBL" id="UPXX01000001">
    <property type="protein sequence ID" value="VBB41416.1"/>
    <property type="molecule type" value="Genomic_DNA"/>
</dbReference>
<dbReference type="AlphaFoldDB" id="A0A653A048"/>